<dbReference type="STRING" id="589924.Ferp_1954"/>
<reference evidence="1 2" key="2">
    <citation type="journal article" date="2011" name="Stand. Genomic Sci.">
        <title>Complete genome sequence of Ferroglobus placidus AEDII12DO.</title>
        <authorList>
            <person name="Anderson I."/>
            <person name="Risso C."/>
            <person name="Holmes D."/>
            <person name="Lucas S."/>
            <person name="Copeland A."/>
            <person name="Lapidus A."/>
            <person name="Cheng J.F."/>
            <person name="Bruce D."/>
            <person name="Goodwin L."/>
            <person name="Pitluck S."/>
            <person name="Saunders E."/>
            <person name="Brettin T."/>
            <person name="Detter J.C."/>
            <person name="Han C."/>
            <person name="Tapia R."/>
            <person name="Larimer F."/>
            <person name="Land M."/>
            <person name="Hauser L."/>
            <person name="Woyke T."/>
            <person name="Lovley D."/>
            <person name="Kyrpides N."/>
            <person name="Ivanova N."/>
        </authorList>
    </citation>
    <scope>NUCLEOTIDE SEQUENCE [LARGE SCALE GENOMIC DNA]</scope>
    <source>
        <strain evidence="2">DSM 10642 / AEDII12DO</strain>
    </source>
</reference>
<dbReference type="OrthoDB" id="50542at2157"/>
<dbReference type="AlphaFoldDB" id="D3S028"/>
<reference evidence="2" key="1">
    <citation type="submission" date="2010-02" db="EMBL/GenBank/DDBJ databases">
        <title>Complete sequence of Ferroglobus placidus DSM 10642.</title>
        <authorList>
            <consortium name="US DOE Joint Genome Institute"/>
            <person name="Lucas S."/>
            <person name="Copeland A."/>
            <person name="Lapidus A."/>
            <person name="Cheng J.-F."/>
            <person name="Bruce D."/>
            <person name="Goodwin L."/>
            <person name="Pitluck S."/>
            <person name="Saunders E."/>
            <person name="Brettin T."/>
            <person name="Detter J.C."/>
            <person name="Han C."/>
            <person name="Tapia R."/>
            <person name="Larimer F."/>
            <person name="Land M."/>
            <person name="Hauser L."/>
            <person name="Kyrpides N."/>
            <person name="Ivanova N."/>
            <person name="Holmes D."/>
            <person name="Lovley D."/>
            <person name="Kyrpides N."/>
            <person name="Anderson I.J."/>
            <person name="Woyke T."/>
        </authorList>
    </citation>
    <scope>NUCLEOTIDE SEQUENCE [LARGE SCALE GENOMIC DNA]</scope>
    <source>
        <strain evidence="2">DSM 10642 / AEDII12DO</strain>
    </source>
</reference>
<protein>
    <submittedName>
        <fullName evidence="1">Uncharacterized protein</fullName>
    </submittedName>
</protein>
<dbReference type="GeneID" id="8779485"/>
<accession>D3S028</accession>
<gene>
    <name evidence="1" type="ordered locus">Ferp_1954</name>
</gene>
<evidence type="ECO:0000313" key="1">
    <source>
        <dbReference type="EMBL" id="ADC66091.1"/>
    </source>
</evidence>
<dbReference type="PaxDb" id="589924-Ferp_1954"/>
<dbReference type="EMBL" id="CP001899">
    <property type="protein sequence ID" value="ADC66091.1"/>
    <property type="molecule type" value="Genomic_DNA"/>
</dbReference>
<dbReference type="Proteomes" id="UP000002613">
    <property type="component" value="Chromosome"/>
</dbReference>
<sequence length="292" mass="33772">MLEKLSKAGRVGVNVNGDLPEKEIAELSRFLSERVKIIWIGENPLFIDPFKVAEIVAENFEHLVGFGVLTPRKRAEEIYENFKRLEKDYGERFVLGVASGGFKLKDYEKFLKKLKEKFDEFLCGVTWLKSYEIAKKYCSGILLNHVHPKHVEVFKDYDGFKAAYGPALILPSEFYQDLIIACSIVMQTSKDFLKKFSYYKSYEKIKEVRIEELIKKRQRGENLENNSEYEKLKAAAEKILEFFTISGKLEDVSNRVKELLSLCDHVVLGDPFFRDKKSVERVSLLLSRLGLS</sequence>
<name>D3S028_FERPA</name>
<dbReference type="KEGG" id="fpl:Ferp_1954"/>
<evidence type="ECO:0000313" key="2">
    <source>
        <dbReference type="Proteomes" id="UP000002613"/>
    </source>
</evidence>
<proteinExistence type="predicted"/>
<organism evidence="1 2">
    <name type="scientific">Ferroglobus placidus (strain DSM 10642 / AEDII12DO)</name>
    <dbReference type="NCBI Taxonomy" id="589924"/>
    <lineage>
        <taxon>Archaea</taxon>
        <taxon>Methanobacteriati</taxon>
        <taxon>Methanobacteriota</taxon>
        <taxon>Archaeoglobi</taxon>
        <taxon>Archaeoglobales</taxon>
        <taxon>Archaeoglobaceae</taxon>
        <taxon>Ferroglobus</taxon>
    </lineage>
</organism>
<keyword evidence="2" id="KW-1185">Reference proteome</keyword>
<dbReference type="RefSeq" id="WP_012966430.1">
    <property type="nucleotide sequence ID" value="NC_013849.1"/>
</dbReference>
<dbReference type="eggNOG" id="arCOG02410">
    <property type="taxonomic scope" value="Archaea"/>
</dbReference>
<dbReference type="HOGENOM" id="CLU_961741_0_0_2"/>